<dbReference type="InterPro" id="IPR000073">
    <property type="entry name" value="AB_hydrolase_1"/>
</dbReference>
<gene>
    <name evidence="3" type="ORF">D7I44_16505</name>
</gene>
<protein>
    <submittedName>
        <fullName evidence="3">Alpha/beta hydrolase</fullName>
    </submittedName>
</protein>
<dbReference type="AlphaFoldDB" id="A0A387BXC1"/>
<keyword evidence="1 3" id="KW-0378">Hydrolase</keyword>
<dbReference type="SUPFAM" id="SSF53474">
    <property type="entry name" value="alpha/beta-Hydrolases"/>
    <property type="match status" value="1"/>
</dbReference>
<name>A0A387BXC1_9MICO</name>
<dbReference type="PANTHER" id="PTHR43798:SF31">
    <property type="entry name" value="AB HYDROLASE SUPERFAMILY PROTEIN YCLE"/>
    <property type="match status" value="1"/>
</dbReference>
<dbReference type="GO" id="GO:0016020">
    <property type="term" value="C:membrane"/>
    <property type="evidence" value="ECO:0007669"/>
    <property type="project" value="TreeGrafter"/>
</dbReference>
<dbReference type="Pfam" id="PF00561">
    <property type="entry name" value="Abhydrolase_1"/>
    <property type="match status" value="1"/>
</dbReference>
<evidence type="ECO:0000313" key="3">
    <source>
        <dbReference type="EMBL" id="AYG05497.1"/>
    </source>
</evidence>
<dbReference type="OrthoDB" id="3396704at2"/>
<dbReference type="Gene3D" id="3.40.50.1820">
    <property type="entry name" value="alpha/beta hydrolase"/>
    <property type="match status" value="1"/>
</dbReference>
<dbReference type="InterPro" id="IPR029058">
    <property type="entry name" value="AB_hydrolase_fold"/>
</dbReference>
<evidence type="ECO:0000259" key="2">
    <source>
        <dbReference type="Pfam" id="PF00561"/>
    </source>
</evidence>
<dbReference type="PANTHER" id="PTHR43798">
    <property type="entry name" value="MONOACYLGLYCEROL LIPASE"/>
    <property type="match status" value="1"/>
</dbReference>
<dbReference type="InterPro" id="IPR050266">
    <property type="entry name" value="AB_hydrolase_sf"/>
</dbReference>
<proteinExistence type="predicted"/>
<keyword evidence="4" id="KW-1185">Reference proteome</keyword>
<dbReference type="EMBL" id="CP032624">
    <property type="protein sequence ID" value="AYG05497.1"/>
    <property type="molecule type" value="Genomic_DNA"/>
</dbReference>
<evidence type="ECO:0000256" key="1">
    <source>
        <dbReference type="ARBA" id="ARBA00022801"/>
    </source>
</evidence>
<feature type="domain" description="AB hydrolase-1" evidence="2">
    <location>
        <begin position="63"/>
        <end position="176"/>
    </location>
</feature>
<dbReference type="Proteomes" id="UP000275069">
    <property type="component" value="Chromosome"/>
</dbReference>
<dbReference type="KEGG" id="gry:D7I44_16505"/>
<sequence>MTAFLCLVVAHLECPDIRLLVEIAFGQFYEHLVTRLATMPIKLATRLGRLGVRVEEGPKRVAVLWHSFFVDSHSWDRVVPVLTRLRTVVLIDGPSFGASDPLTRQATIADCAIATFDVLDSLGIDRVDWVGNGWGGQVGIAAAVEEPRRIRSLVSIGAPTTPLAGRERRDLAAALPFVRLFGFPAPVQVRLLRSIMTERTIAVDAEAVRIVKNGFLSADRRGFVRAARSFVLDRPSLDDAAVAVEAPTVFVAGDSRTGWGPAEAERVTNRMMNARTRTLHGVRNIAPLEDADAVAGIVREHWAANARR</sequence>
<organism evidence="3 4">
    <name type="scientific">Gryllotalpicola protaetiae</name>
    <dbReference type="NCBI Taxonomy" id="2419771"/>
    <lineage>
        <taxon>Bacteria</taxon>
        <taxon>Bacillati</taxon>
        <taxon>Actinomycetota</taxon>
        <taxon>Actinomycetes</taxon>
        <taxon>Micrococcales</taxon>
        <taxon>Microbacteriaceae</taxon>
        <taxon>Gryllotalpicola</taxon>
    </lineage>
</organism>
<accession>A0A387BXC1</accession>
<reference evidence="3 4" key="1">
    <citation type="submission" date="2018-09" db="EMBL/GenBank/DDBJ databases">
        <title>Genome sequencing of strain 2DFW10M-5.</title>
        <authorList>
            <person name="Heo J."/>
            <person name="Kim S.-J."/>
            <person name="Kwon S.-W."/>
        </authorList>
    </citation>
    <scope>NUCLEOTIDE SEQUENCE [LARGE SCALE GENOMIC DNA]</scope>
    <source>
        <strain evidence="3 4">2DFW10M-5</strain>
    </source>
</reference>
<dbReference type="PRINTS" id="PR00111">
    <property type="entry name" value="ABHYDROLASE"/>
</dbReference>
<dbReference type="GO" id="GO:0016787">
    <property type="term" value="F:hydrolase activity"/>
    <property type="evidence" value="ECO:0007669"/>
    <property type="project" value="UniProtKB-KW"/>
</dbReference>
<evidence type="ECO:0000313" key="4">
    <source>
        <dbReference type="Proteomes" id="UP000275069"/>
    </source>
</evidence>